<name>A0A9P0TM46_PIEBR</name>
<proteinExistence type="predicted"/>
<dbReference type="AlphaFoldDB" id="A0A9P0TM46"/>
<evidence type="ECO:0000313" key="3">
    <source>
        <dbReference type="Proteomes" id="UP001152562"/>
    </source>
</evidence>
<evidence type="ECO:0000256" key="1">
    <source>
        <dbReference type="SAM" id="MobiDB-lite"/>
    </source>
</evidence>
<dbReference type="EMBL" id="CALOZG010000042">
    <property type="protein sequence ID" value="CAH4034750.1"/>
    <property type="molecule type" value="Genomic_DNA"/>
</dbReference>
<keyword evidence="3" id="KW-1185">Reference proteome</keyword>
<organism evidence="2 3">
    <name type="scientific">Pieris brassicae</name>
    <name type="common">White butterfly</name>
    <name type="synonym">Large white butterfly</name>
    <dbReference type="NCBI Taxonomy" id="7116"/>
    <lineage>
        <taxon>Eukaryota</taxon>
        <taxon>Metazoa</taxon>
        <taxon>Ecdysozoa</taxon>
        <taxon>Arthropoda</taxon>
        <taxon>Hexapoda</taxon>
        <taxon>Insecta</taxon>
        <taxon>Pterygota</taxon>
        <taxon>Neoptera</taxon>
        <taxon>Endopterygota</taxon>
        <taxon>Lepidoptera</taxon>
        <taxon>Glossata</taxon>
        <taxon>Ditrysia</taxon>
        <taxon>Papilionoidea</taxon>
        <taxon>Pieridae</taxon>
        <taxon>Pierinae</taxon>
        <taxon>Pieris</taxon>
    </lineage>
</organism>
<accession>A0A9P0TM46</accession>
<reference evidence="2" key="1">
    <citation type="submission" date="2022-05" db="EMBL/GenBank/DDBJ databases">
        <authorList>
            <person name="Okamura Y."/>
        </authorList>
    </citation>
    <scope>NUCLEOTIDE SEQUENCE</scope>
</reference>
<gene>
    <name evidence="2" type="ORF">PIBRA_LOCUS10904</name>
</gene>
<comment type="caution">
    <text evidence="2">The sequence shown here is derived from an EMBL/GenBank/DDBJ whole genome shotgun (WGS) entry which is preliminary data.</text>
</comment>
<sequence length="73" mass="7781">MGYISTDTGKGSECSAYAAPCGGPTAGVHVTYRDRKQWSLPPARGARGPAPQRRSPLTGNNPFRHYYLQGVGS</sequence>
<evidence type="ECO:0000313" key="2">
    <source>
        <dbReference type="EMBL" id="CAH4034750.1"/>
    </source>
</evidence>
<dbReference type="Proteomes" id="UP001152562">
    <property type="component" value="Unassembled WGS sequence"/>
</dbReference>
<protein>
    <submittedName>
        <fullName evidence="2">Uncharacterized protein</fullName>
    </submittedName>
</protein>
<feature type="compositionally biased region" description="Low complexity" evidence="1">
    <location>
        <begin position="41"/>
        <end position="54"/>
    </location>
</feature>
<feature type="region of interest" description="Disordered" evidence="1">
    <location>
        <begin position="39"/>
        <end position="63"/>
    </location>
</feature>